<evidence type="ECO:0000259" key="2">
    <source>
        <dbReference type="Pfam" id="PF02668"/>
    </source>
</evidence>
<sequence length="349" mass="37125">MLLAPLLGLLPCPPTRWDALGELTPAAPRDFLAVVTAPPSLSPTAEREWLERNREWLMDELGEHGALHFKGFRLPATSAGLRDFCSALPLVPCADPLASVGVRSLLSAPDGVYEAVNAESLSKTFIGLHNDVTYKLAAPFAAFACFQPAELGGGDFLLADGRAVLATLPAGVLATLRERLLSVRVASIPFGWLADLPLPPSLLAALRGAALRVVPLDLAVAFSADERTLQILEQPKAPVNRHPASGAPTFFSSLHSQSAYLQRRRAGGGAAGGTFEGVDVFYGDLSPLEPALLEAVDEAVGRHVVRVPMATGEVVLLDSYQALHGRDCFEGRREHGVERDGITSYSVTP</sequence>
<dbReference type="HOGENOM" id="CLU_047078_0_0_1"/>
<dbReference type="KEGG" id="ehx:EMIHUDRAFT_120158"/>
<dbReference type="Gene3D" id="3.60.130.10">
    <property type="entry name" value="Clavaminate synthase-like"/>
    <property type="match status" value="2"/>
</dbReference>
<dbReference type="GO" id="GO:0016491">
    <property type="term" value="F:oxidoreductase activity"/>
    <property type="evidence" value="ECO:0007669"/>
    <property type="project" value="UniProtKB-KW"/>
</dbReference>
<proteinExistence type="predicted"/>
<dbReference type="InterPro" id="IPR050411">
    <property type="entry name" value="AlphaKG_dependent_hydroxylases"/>
</dbReference>
<dbReference type="EnsemblProtists" id="EOD12271">
    <property type="protein sequence ID" value="EOD12271"/>
    <property type="gene ID" value="EMIHUDRAFT_120158"/>
</dbReference>
<reference evidence="3" key="2">
    <citation type="submission" date="2024-10" db="UniProtKB">
        <authorList>
            <consortium name="EnsemblProtists"/>
        </authorList>
    </citation>
    <scope>IDENTIFICATION</scope>
</reference>
<dbReference type="InterPro" id="IPR003819">
    <property type="entry name" value="TauD/TfdA-like"/>
</dbReference>
<name>A0A0D3ILY6_EMIH1</name>
<feature type="domain" description="TauD/TfdA-like" evidence="2">
    <location>
        <begin position="40"/>
        <end position="335"/>
    </location>
</feature>
<dbReference type="Proteomes" id="UP000013827">
    <property type="component" value="Unassembled WGS sequence"/>
</dbReference>
<evidence type="ECO:0000313" key="4">
    <source>
        <dbReference type="Proteomes" id="UP000013827"/>
    </source>
</evidence>
<dbReference type="GeneID" id="17258418"/>
<dbReference type="PANTHER" id="PTHR10696:SF21">
    <property type="entry name" value="TAUD_TFDA-LIKE DOMAIN-CONTAINING PROTEIN"/>
    <property type="match status" value="1"/>
</dbReference>
<keyword evidence="1" id="KW-0560">Oxidoreductase</keyword>
<dbReference type="AlphaFoldDB" id="A0A0D3ILY6"/>
<dbReference type="eggNOG" id="ENOG502RQ8M">
    <property type="taxonomic scope" value="Eukaryota"/>
</dbReference>
<dbReference type="RefSeq" id="XP_005764700.1">
    <property type="nucleotide sequence ID" value="XM_005764643.1"/>
</dbReference>
<evidence type="ECO:0000313" key="3">
    <source>
        <dbReference type="EnsemblProtists" id="EOD12271"/>
    </source>
</evidence>
<organism evidence="3 4">
    <name type="scientific">Emiliania huxleyi (strain CCMP1516)</name>
    <dbReference type="NCBI Taxonomy" id="280463"/>
    <lineage>
        <taxon>Eukaryota</taxon>
        <taxon>Haptista</taxon>
        <taxon>Haptophyta</taxon>
        <taxon>Prymnesiophyceae</taxon>
        <taxon>Isochrysidales</taxon>
        <taxon>Noelaerhabdaceae</taxon>
        <taxon>Emiliania</taxon>
    </lineage>
</organism>
<dbReference type="InterPro" id="IPR042098">
    <property type="entry name" value="TauD-like_sf"/>
</dbReference>
<evidence type="ECO:0000256" key="1">
    <source>
        <dbReference type="ARBA" id="ARBA00023002"/>
    </source>
</evidence>
<dbReference type="PaxDb" id="2903-EOD12271"/>
<dbReference type="Pfam" id="PF02668">
    <property type="entry name" value="TauD"/>
    <property type="match status" value="1"/>
</dbReference>
<protein>
    <recommendedName>
        <fullName evidence="2">TauD/TfdA-like domain-containing protein</fullName>
    </recommendedName>
</protein>
<dbReference type="PANTHER" id="PTHR10696">
    <property type="entry name" value="GAMMA-BUTYROBETAINE HYDROXYLASE-RELATED"/>
    <property type="match status" value="1"/>
</dbReference>
<accession>A0A0D3ILY6</accession>
<dbReference type="SUPFAM" id="SSF51197">
    <property type="entry name" value="Clavaminate synthase-like"/>
    <property type="match status" value="1"/>
</dbReference>
<keyword evidence="4" id="KW-1185">Reference proteome</keyword>
<reference evidence="4" key="1">
    <citation type="journal article" date="2013" name="Nature">
        <title>Pan genome of the phytoplankton Emiliania underpins its global distribution.</title>
        <authorList>
            <person name="Read B.A."/>
            <person name="Kegel J."/>
            <person name="Klute M.J."/>
            <person name="Kuo A."/>
            <person name="Lefebvre S.C."/>
            <person name="Maumus F."/>
            <person name="Mayer C."/>
            <person name="Miller J."/>
            <person name="Monier A."/>
            <person name="Salamov A."/>
            <person name="Young J."/>
            <person name="Aguilar M."/>
            <person name="Claverie J.M."/>
            <person name="Frickenhaus S."/>
            <person name="Gonzalez K."/>
            <person name="Herman E.K."/>
            <person name="Lin Y.C."/>
            <person name="Napier J."/>
            <person name="Ogata H."/>
            <person name="Sarno A.F."/>
            <person name="Shmutz J."/>
            <person name="Schroeder D."/>
            <person name="de Vargas C."/>
            <person name="Verret F."/>
            <person name="von Dassow P."/>
            <person name="Valentin K."/>
            <person name="Van de Peer Y."/>
            <person name="Wheeler G."/>
            <person name="Dacks J.B."/>
            <person name="Delwiche C.F."/>
            <person name="Dyhrman S.T."/>
            <person name="Glockner G."/>
            <person name="John U."/>
            <person name="Richards T."/>
            <person name="Worden A.Z."/>
            <person name="Zhang X."/>
            <person name="Grigoriev I.V."/>
            <person name="Allen A.E."/>
            <person name="Bidle K."/>
            <person name="Borodovsky M."/>
            <person name="Bowler C."/>
            <person name="Brownlee C."/>
            <person name="Cock J.M."/>
            <person name="Elias M."/>
            <person name="Gladyshev V.N."/>
            <person name="Groth M."/>
            <person name="Guda C."/>
            <person name="Hadaegh A."/>
            <person name="Iglesias-Rodriguez M.D."/>
            <person name="Jenkins J."/>
            <person name="Jones B.M."/>
            <person name="Lawson T."/>
            <person name="Leese F."/>
            <person name="Lindquist E."/>
            <person name="Lobanov A."/>
            <person name="Lomsadze A."/>
            <person name="Malik S.B."/>
            <person name="Marsh M.E."/>
            <person name="Mackinder L."/>
            <person name="Mock T."/>
            <person name="Mueller-Roeber B."/>
            <person name="Pagarete A."/>
            <person name="Parker M."/>
            <person name="Probert I."/>
            <person name="Quesneville H."/>
            <person name="Raines C."/>
            <person name="Rensing S.A."/>
            <person name="Riano-Pachon D.M."/>
            <person name="Richier S."/>
            <person name="Rokitta S."/>
            <person name="Shiraiwa Y."/>
            <person name="Soanes D.M."/>
            <person name="van der Giezen M."/>
            <person name="Wahlund T.M."/>
            <person name="Williams B."/>
            <person name="Wilson W."/>
            <person name="Wolfe G."/>
            <person name="Wurch L.L."/>
        </authorList>
    </citation>
    <scope>NUCLEOTIDE SEQUENCE</scope>
</reference>